<evidence type="ECO:0000256" key="1">
    <source>
        <dbReference type="SAM" id="MobiDB-lite"/>
    </source>
</evidence>
<evidence type="ECO:0008006" key="5">
    <source>
        <dbReference type="Google" id="ProtNLM"/>
    </source>
</evidence>
<dbReference type="PROSITE" id="PS51257">
    <property type="entry name" value="PROKAR_LIPOPROTEIN"/>
    <property type="match status" value="1"/>
</dbReference>
<dbReference type="Proteomes" id="UP001596220">
    <property type="component" value="Unassembled WGS sequence"/>
</dbReference>
<proteinExistence type="predicted"/>
<sequence>MTRLVAVLSAFLLLTGCAGPDLAKRNFPRGTIPAEAGNTTATTGASATAQAPVGQPVDPAFATDRLRLVDPCALLTRDLLKQLGRPGTESRSGFSRCSNFMKDGSGKDLGVTVELGQTMTVELKDADKRLAGLRSHEQVLENSACFVSVITQDEPGLGITVQIGYEDGDACGFGRKVMESVVEQVKARKGAITPPKGSLIALDPCALPDEGAVQAAVGRGGHRVFPYGLHNCSWTAPDREVTLDLRRTFLPTDRKFDDAQTEVDLGDGVRGYQVAATTAFPSCEVLWVQRPAEDREGEVVKVKAAGPEESEFDRCAAAVAFAKALLGKIPKP</sequence>
<evidence type="ECO:0000313" key="4">
    <source>
        <dbReference type="Proteomes" id="UP001596220"/>
    </source>
</evidence>
<protein>
    <recommendedName>
        <fullName evidence="5">Lipoprotein</fullName>
    </recommendedName>
</protein>
<feature type="region of interest" description="Disordered" evidence="1">
    <location>
        <begin position="33"/>
        <end position="52"/>
    </location>
</feature>
<gene>
    <name evidence="3" type="ORF">ACFP3R_29100</name>
</gene>
<evidence type="ECO:0000256" key="2">
    <source>
        <dbReference type="SAM" id="SignalP"/>
    </source>
</evidence>
<evidence type="ECO:0000313" key="3">
    <source>
        <dbReference type="EMBL" id="MFC6093349.1"/>
    </source>
</evidence>
<name>A0ABW1PD68_9PSEU</name>
<reference evidence="4" key="1">
    <citation type="journal article" date="2019" name="Int. J. Syst. Evol. Microbiol.">
        <title>The Global Catalogue of Microorganisms (GCM) 10K type strain sequencing project: providing services to taxonomists for standard genome sequencing and annotation.</title>
        <authorList>
            <consortium name="The Broad Institute Genomics Platform"/>
            <consortium name="The Broad Institute Genome Sequencing Center for Infectious Disease"/>
            <person name="Wu L."/>
            <person name="Ma J."/>
        </authorList>
    </citation>
    <scope>NUCLEOTIDE SEQUENCE [LARGE SCALE GENOMIC DNA]</scope>
    <source>
        <strain evidence="4">CGMCC 4.7246</strain>
    </source>
</reference>
<dbReference type="EMBL" id="JBHSQO010000041">
    <property type="protein sequence ID" value="MFC6093349.1"/>
    <property type="molecule type" value="Genomic_DNA"/>
</dbReference>
<comment type="caution">
    <text evidence="3">The sequence shown here is derived from an EMBL/GenBank/DDBJ whole genome shotgun (WGS) entry which is preliminary data.</text>
</comment>
<dbReference type="RefSeq" id="WP_380640462.1">
    <property type="nucleotide sequence ID" value="NZ_JBHSQO010000041.1"/>
</dbReference>
<feature type="signal peptide" evidence="2">
    <location>
        <begin position="1"/>
        <end position="23"/>
    </location>
</feature>
<feature type="compositionally biased region" description="Low complexity" evidence="1">
    <location>
        <begin position="34"/>
        <end position="51"/>
    </location>
</feature>
<feature type="chain" id="PRO_5045457292" description="Lipoprotein" evidence="2">
    <location>
        <begin position="24"/>
        <end position="332"/>
    </location>
</feature>
<accession>A0ABW1PD68</accession>
<keyword evidence="2" id="KW-0732">Signal</keyword>
<organism evidence="3 4">
    <name type="scientific">Saccharothrix lopnurensis</name>
    <dbReference type="NCBI Taxonomy" id="1670621"/>
    <lineage>
        <taxon>Bacteria</taxon>
        <taxon>Bacillati</taxon>
        <taxon>Actinomycetota</taxon>
        <taxon>Actinomycetes</taxon>
        <taxon>Pseudonocardiales</taxon>
        <taxon>Pseudonocardiaceae</taxon>
        <taxon>Saccharothrix</taxon>
    </lineage>
</organism>
<keyword evidence="4" id="KW-1185">Reference proteome</keyword>